<dbReference type="SUPFAM" id="SSF56801">
    <property type="entry name" value="Acetyl-CoA synthetase-like"/>
    <property type="match status" value="1"/>
</dbReference>
<feature type="domain" description="AMP-dependent synthetase/ligase" evidence="4">
    <location>
        <begin position="20"/>
        <end position="415"/>
    </location>
</feature>
<dbReference type="InterPro" id="IPR020845">
    <property type="entry name" value="AMP-binding_CS"/>
</dbReference>
<proteinExistence type="predicted"/>
<dbReference type="PROSITE" id="PS00455">
    <property type="entry name" value="AMP_BINDING"/>
    <property type="match status" value="1"/>
</dbReference>
<protein>
    <submittedName>
        <fullName evidence="5">Long-chain acyl-CoA synthetase</fullName>
    </submittedName>
</protein>
<dbReference type="OrthoDB" id="9803968at2"/>
<dbReference type="Pfam" id="PF00501">
    <property type="entry name" value="AMP-binding"/>
    <property type="match status" value="1"/>
</dbReference>
<dbReference type="InterPro" id="IPR045851">
    <property type="entry name" value="AMP-bd_C_sf"/>
</dbReference>
<dbReference type="GO" id="GO:0004467">
    <property type="term" value="F:long-chain fatty acid-CoA ligase activity"/>
    <property type="evidence" value="ECO:0007669"/>
    <property type="project" value="UniProtKB-EC"/>
</dbReference>
<dbReference type="Gene3D" id="3.40.50.12780">
    <property type="entry name" value="N-terminal domain of ligase-like"/>
    <property type="match status" value="1"/>
</dbReference>
<comment type="catalytic activity">
    <reaction evidence="3">
        <text>a long-chain fatty acid + ATP + CoA = a long-chain fatty acyl-CoA + AMP + diphosphate</text>
        <dbReference type="Rhea" id="RHEA:15421"/>
        <dbReference type="ChEBI" id="CHEBI:30616"/>
        <dbReference type="ChEBI" id="CHEBI:33019"/>
        <dbReference type="ChEBI" id="CHEBI:57287"/>
        <dbReference type="ChEBI" id="CHEBI:57560"/>
        <dbReference type="ChEBI" id="CHEBI:83139"/>
        <dbReference type="ChEBI" id="CHEBI:456215"/>
        <dbReference type="EC" id="6.2.1.3"/>
    </reaction>
    <physiologicalReaction direction="left-to-right" evidence="3">
        <dbReference type="Rhea" id="RHEA:15422"/>
    </physiologicalReaction>
</comment>
<keyword evidence="2" id="KW-0067">ATP-binding</keyword>
<keyword evidence="6" id="KW-1185">Reference proteome</keyword>
<evidence type="ECO:0000256" key="1">
    <source>
        <dbReference type="ARBA" id="ARBA00022741"/>
    </source>
</evidence>
<dbReference type="Gene3D" id="3.30.300.30">
    <property type="match status" value="1"/>
</dbReference>
<dbReference type="PANTHER" id="PTHR43272">
    <property type="entry name" value="LONG-CHAIN-FATTY-ACID--COA LIGASE"/>
    <property type="match status" value="1"/>
</dbReference>
<reference evidence="5 6" key="1">
    <citation type="submission" date="2016-11" db="EMBL/GenBank/DDBJ databases">
        <authorList>
            <person name="Jaros S."/>
            <person name="Januszkiewicz K."/>
            <person name="Wedrychowicz H."/>
        </authorList>
    </citation>
    <scope>NUCLEOTIDE SEQUENCE [LARGE SCALE GENOMIC DNA]</scope>
    <source>
        <strain evidence="5 6">DSM 9705</strain>
    </source>
</reference>
<evidence type="ECO:0000256" key="2">
    <source>
        <dbReference type="ARBA" id="ARBA00022840"/>
    </source>
</evidence>
<gene>
    <name evidence="5" type="ORF">SAMN02745124_01475</name>
</gene>
<name>A0A1M5V1N4_9BACT</name>
<dbReference type="GO" id="GO:0005524">
    <property type="term" value="F:ATP binding"/>
    <property type="evidence" value="ECO:0007669"/>
    <property type="project" value="UniProtKB-KW"/>
</dbReference>
<dbReference type="GO" id="GO:0016020">
    <property type="term" value="C:membrane"/>
    <property type="evidence" value="ECO:0007669"/>
    <property type="project" value="TreeGrafter"/>
</dbReference>
<evidence type="ECO:0000259" key="4">
    <source>
        <dbReference type="Pfam" id="PF00501"/>
    </source>
</evidence>
<evidence type="ECO:0000313" key="5">
    <source>
        <dbReference type="EMBL" id="SHH69070.1"/>
    </source>
</evidence>
<organism evidence="5 6">
    <name type="scientific">Desulfofustis glycolicus DSM 9705</name>
    <dbReference type="NCBI Taxonomy" id="1121409"/>
    <lineage>
        <taxon>Bacteria</taxon>
        <taxon>Pseudomonadati</taxon>
        <taxon>Thermodesulfobacteriota</taxon>
        <taxon>Desulfobulbia</taxon>
        <taxon>Desulfobulbales</taxon>
        <taxon>Desulfocapsaceae</taxon>
        <taxon>Desulfofustis</taxon>
    </lineage>
</organism>
<dbReference type="Proteomes" id="UP000184139">
    <property type="component" value="Unassembled WGS sequence"/>
</dbReference>
<dbReference type="AlphaFoldDB" id="A0A1M5V1N4"/>
<sequence>MTDGPDVRMTLNFIIDSSREKYGDLAAVGMAMEEPITYEEFHDRICAVAIRLQQEGIAKGDRIALLAENSHHWGTAYLAIVRLGAVAVPILPDLPEADVHHILTEMKAKVTFTTQRQIEKLYDLRGDKIQKLITLDDYPGTEGLLPVEPFNAYCEAALADYREQKVTGELPAFPDVAEDDVASILYTSGTSGFSKAVMLSHKNLTSNAYAASTLMEVKQGSVFLSILPMSHTYEFTTGFILPLLLGARVAYAGKTPTPAILQNLCAQEKPYVMFVVPLVLEKIYKKRVLPKIEKSRLLTLAYRFAPARRRINRKIGRKLLEFFGGNLAMMGVGGAALNPDVEQFLVEAGFPYLIGYGLTEAAPLIAGGPLGDPTIVVGSSGKPIPGVEVRILDPDPESEIGEILARGPNVMLGYYNDEDATQEVLSPDGWLATGDLGRMDEQGNLYIKGRCKNVVVLASGENIYPEAIEHKINAVHWVVESLVVENDNKLIAWVYPDYEYIDEATAGQTRAQRRDFLENLLETMRKEVNGQLPLTSRLAEVLERREPFIKTATHKIKRYLYDKNAKRS</sequence>
<keyword evidence="1" id="KW-0547">Nucleotide-binding</keyword>
<dbReference type="PANTHER" id="PTHR43272:SF33">
    <property type="entry name" value="AMP-BINDING DOMAIN-CONTAINING PROTEIN-RELATED"/>
    <property type="match status" value="1"/>
</dbReference>
<dbReference type="InterPro" id="IPR042099">
    <property type="entry name" value="ANL_N_sf"/>
</dbReference>
<dbReference type="STRING" id="1121409.SAMN02745124_01475"/>
<evidence type="ECO:0000313" key="6">
    <source>
        <dbReference type="Proteomes" id="UP000184139"/>
    </source>
</evidence>
<evidence type="ECO:0000256" key="3">
    <source>
        <dbReference type="ARBA" id="ARBA00024484"/>
    </source>
</evidence>
<dbReference type="InterPro" id="IPR000873">
    <property type="entry name" value="AMP-dep_synth/lig_dom"/>
</dbReference>
<dbReference type="EMBL" id="FQXS01000006">
    <property type="protein sequence ID" value="SHH69070.1"/>
    <property type="molecule type" value="Genomic_DNA"/>
</dbReference>
<accession>A0A1M5V1N4</accession>